<dbReference type="AlphaFoldDB" id="A0A8S0QSI3"/>
<accession>A0A8S0QSI3</accession>
<feature type="region of interest" description="Disordered" evidence="1">
    <location>
        <begin position="1"/>
        <end position="52"/>
    </location>
</feature>
<dbReference type="Gramene" id="OE9A035031T5">
    <property type="protein sequence ID" value="OE9A035031C5"/>
    <property type="gene ID" value="OE9A035031"/>
</dbReference>
<dbReference type="Proteomes" id="UP000594638">
    <property type="component" value="Unassembled WGS sequence"/>
</dbReference>
<sequence length="272" mass="30434">MVGSKSIGDPLFTTECQPAGEHSENSDTKRPMPQCLPTSPDHQSPKSSSGNGHIVYVRRKAETEFGKTSFCVNQNVAIVCPHGRKSNDQGKTTQQNPEMKEPATFISNSPSIQTVSASGLSVKHCVSPSHGKSNNISSPANIRYVHVNSANSLLDNPKRVNVKHWEERYCQLQNLLTIVDQPDQDDYVQSMTFNSNKAAFDSLHYIFFNMDFSHLNWIVLRSLSSVELSRHAVELEKRSIQLSLEEAKEMQRVHLFDVLGKHTKNLRASSVE</sequence>
<dbReference type="PANTHER" id="PTHR34555:SF1">
    <property type="entry name" value="INTEGRAL MEMBRANE HEMOLYSIN-III-LIKE PROTEIN"/>
    <property type="match status" value="1"/>
</dbReference>
<protein>
    <submittedName>
        <fullName evidence="2">Uncharacterized protein</fullName>
    </submittedName>
</protein>
<dbReference type="OrthoDB" id="1925139at2759"/>
<reference evidence="2 3" key="1">
    <citation type="submission" date="2019-12" db="EMBL/GenBank/DDBJ databases">
        <authorList>
            <person name="Alioto T."/>
            <person name="Alioto T."/>
            <person name="Gomez Garrido J."/>
        </authorList>
    </citation>
    <scope>NUCLEOTIDE SEQUENCE [LARGE SCALE GENOMIC DNA]</scope>
</reference>
<proteinExistence type="predicted"/>
<evidence type="ECO:0000313" key="2">
    <source>
        <dbReference type="EMBL" id="CAA2968590.1"/>
    </source>
</evidence>
<gene>
    <name evidence="2" type="ORF">OLEA9_A035031</name>
</gene>
<dbReference type="EMBL" id="CACTIH010001914">
    <property type="protein sequence ID" value="CAA2968590.1"/>
    <property type="molecule type" value="Genomic_DNA"/>
</dbReference>
<keyword evidence="3" id="KW-1185">Reference proteome</keyword>
<name>A0A8S0QSI3_OLEEU</name>
<evidence type="ECO:0000313" key="3">
    <source>
        <dbReference type="Proteomes" id="UP000594638"/>
    </source>
</evidence>
<evidence type="ECO:0000256" key="1">
    <source>
        <dbReference type="SAM" id="MobiDB-lite"/>
    </source>
</evidence>
<dbReference type="PANTHER" id="PTHR34555">
    <property type="entry name" value="INTEGRAL MEMBRANE HEMOLYSIN-III-LIKE PROTEIN"/>
    <property type="match status" value="1"/>
</dbReference>
<organism evidence="2 3">
    <name type="scientific">Olea europaea subsp. europaea</name>
    <dbReference type="NCBI Taxonomy" id="158383"/>
    <lineage>
        <taxon>Eukaryota</taxon>
        <taxon>Viridiplantae</taxon>
        <taxon>Streptophyta</taxon>
        <taxon>Embryophyta</taxon>
        <taxon>Tracheophyta</taxon>
        <taxon>Spermatophyta</taxon>
        <taxon>Magnoliopsida</taxon>
        <taxon>eudicotyledons</taxon>
        <taxon>Gunneridae</taxon>
        <taxon>Pentapetalae</taxon>
        <taxon>asterids</taxon>
        <taxon>lamiids</taxon>
        <taxon>Lamiales</taxon>
        <taxon>Oleaceae</taxon>
        <taxon>Oleeae</taxon>
        <taxon>Olea</taxon>
    </lineage>
</organism>
<feature type="compositionally biased region" description="Basic and acidic residues" evidence="1">
    <location>
        <begin position="21"/>
        <end position="30"/>
    </location>
</feature>
<feature type="region of interest" description="Disordered" evidence="1">
    <location>
        <begin position="83"/>
        <end position="104"/>
    </location>
</feature>
<comment type="caution">
    <text evidence="2">The sequence shown here is derived from an EMBL/GenBank/DDBJ whole genome shotgun (WGS) entry which is preliminary data.</text>
</comment>
<feature type="compositionally biased region" description="Polar residues" evidence="1">
    <location>
        <begin position="36"/>
        <end position="51"/>
    </location>
</feature>